<organism evidence="3 4">
    <name type="scientific">Bowmanella yangjiangensis</name>
    <dbReference type="NCBI Taxonomy" id="2811230"/>
    <lineage>
        <taxon>Bacteria</taxon>
        <taxon>Pseudomonadati</taxon>
        <taxon>Pseudomonadota</taxon>
        <taxon>Gammaproteobacteria</taxon>
        <taxon>Alteromonadales</taxon>
        <taxon>Alteromonadaceae</taxon>
        <taxon>Bowmanella</taxon>
    </lineage>
</organism>
<name>A0ABS3CP28_9ALTE</name>
<protein>
    <submittedName>
        <fullName evidence="3">Nucleotidyltransferase family protein</fullName>
    </submittedName>
</protein>
<proteinExistence type="predicted"/>
<dbReference type="InterPro" id="IPR046342">
    <property type="entry name" value="CBS_dom_sf"/>
</dbReference>
<feature type="domain" description="CBS" evidence="2">
    <location>
        <begin position="1"/>
        <end position="59"/>
    </location>
</feature>
<feature type="domain" description="CBS" evidence="2">
    <location>
        <begin position="67"/>
        <end position="123"/>
    </location>
</feature>
<dbReference type="InterPro" id="IPR050486">
    <property type="entry name" value="Mannose-1P_guanyltransferase"/>
</dbReference>
<sequence length="351" mass="39786">MSYDWKNILVSPEQPIRDVLQVIDNEALRIALVVDTKEMLLGVVTDGDIRRGLLKNISIQDKVELVMNTRPLTGNKTMSRNELVQLMEYHKLLAIPLLEDNARVVGLETLHRVGRAATYQNPVLLMAGGYGSRLRPLTNNCPKPMLRVGNKPILEILLKNFIKAGFVNFFISTHYLSEVIEEYFGNGEKWGVSIKYVYEDTPLGTAGALSLLPKELPDLPVLIINGDILTNVDFDRLLKFHNKNNADATMCVRDYEYQVPFGVIKGNGITITELEEKPIQRFFVNAGIYAINPEIINTISKQEKLDMTDLLDSIINKSGKVIMFPIHEYWMDIGRLDDFHRAQLDVANILF</sequence>
<dbReference type="Pfam" id="PF00483">
    <property type="entry name" value="NTP_transferase"/>
    <property type="match status" value="1"/>
</dbReference>
<evidence type="ECO:0000313" key="4">
    <source>
        <dbReference type="Proteomes" id="UP000663992"/>
    </source>
</evidence>
<dbReference type="SUPFAM" id="SSF53448">
    <property type="entry name" value="Nucleotide-diphospho-sugar transferases"/>
    <property type="match status" value="1"/>
</dbReference>
<dbReference type="InterPro" id="IPR005835">
    <property type="entry name" value="NTP_transferase_dom"/>
</dbReference>
<dbReference type="Proteomes" id="UP000663992">
    <property type="component" value="Unassembled WGS sequence"/>
</dbReference>
<dbReference type="PROSITE" id="PS51371">
    <property type="entry name" value="CBS"/>
    <property type="match status" value="2"/>
</dbReference>
<keyword evidence="1" id="KW-0129">CBS domain</keyword>
<dbReference type="EMBL" id="JAFKCS010000002">
    <property type="protein sequence ID" value="MBN7818872.1"/>
    <property type="molecule type" value="Genomic_DNA"/>
</dbReference>
<dbReference type="SUPFAM" id="SSF54631">
    <property type="entry name" value="CBS-domain pair"/>
    <property type="match status" value="1"/>
</dbReference>
<dbReference type="Gene3D" id="3.10.580.10">
    <property type="entry name" value="CBS-domain"/>
    <property type="match status" value="1"/>
</dbReference>
<dbReference type="SMART" id="SM00116">
    <property type="entry name" value="CBS"/>
    <property type="match status" value="2"/>
</dbReference>
<gene>
    <name evidence="3" type="ORF">J0A65_03295</name>
</gene>
<dbReference type="Pfam" id="PF00571">
    <property type="entry name" value="CBS"/>
    <property type="match status" value="1"/>
</dbReference>
<dbReference type="RefSeq" id="WP_206592698.1">
    <property type="nucleotide sequence ID" value="NZ_JAFKCS010000002.1"/>
</dbReference>
<reference evidence="3 4" key="1">
    <citation type="submission" date="2021-03" db="EMBL/GenBank/DDBJ databases">
        <title>novel species isolated from a fishpond in China.</title>
        <authorList>
            <person name="Lu H."/>
            <person name="Cai Z."/>
        </authorList>
    </citation>
    <scope>NUCLEOTIDE SEQUENCE [LARGE SCALE GENOMIC DNA]</scope>
    <source>
        <strain evidence="3 4">Y57</strain>
    </source>
</reference>
<dbReference type="PANTHER" id="PTHR22572">
    <property type="entry name" value="SUGAR-1-PHOSPHATE GUANYL TRANSFERASE"/>
    <property type="match status" value="1"/>
</dbReference>
<dbReference type="CDD" id="cd04607">
    <property type="entry name" value="CBS_pair_NTP_transferase_assoc"/>
    <property type="match status" value="1"/>
</dbReference>
<evidence type="ECO:0000256" key="1">
    <source>
        <dbReference type="PROSITE-ProRule" id="PRU00703"/>
    </source>
</evidence>
<keyword evidence="4" id="KW-1185">Reference proteome</keyword>
<dbReference type="InterPro" id="IPR029044">
    <property type="entry name" value="Nucleotide-diphossugar_trans"/>
</dbReference>
<dbReference type="CDD" id="cd06426">
    <property type="entry name" value="NTP_transferase_like_2"/>
    <property type="match status" value="1"/>
</dbReference>
<accession>A0ABS3CP28</accession>
<evidence type="ECO:0000259" key="2">
    <source>
        <dbReference type="PROSITE" id="PS51371"/>
    </source>
</evidence>
<dbReference type="InterPro" id="IPR000644">
    <property type="entry name" value="CBS_dom"/>
</dbReference>
<dbReference type="Gene3D" id="3.90.550.10">
    <property type="entry name" value="Spore Coat Polysaccharide Biosynthesis Protein SpsA, Chain A"/>
    <property type="match status" value="1"/>
</dbReference>
<comment type="caution">
    <text evidence="3">The sequence shown here is derived from an EMBL/GenBank/DDBJ whole genome shotgun (WGS) entry which is preliminary data.</text>
</comment>
<evidence type="ECO:0000313" key="3">
    <source>
        <dbReference type="EMBL" id="MBN7818872.1"/>
    </source>
</evidence>